<evidence type="ECO:0000313" key="1">
    <source>
        <dbReference type="EMBL" id="KAG5304996.1"/>
    </source>
</evidence>
<dbReference type="Proteomes" id="UP000670092">
    <property type="component" value="Unassembled WGS sequence"/>
</dbReference>
<name>A0A8H8D812_AJECA</name>
<sequence length="43" mass="5270">MDRPHQKCSQSCESFSYSPWFAREVLGRIIWPKHWTQRAEPHR</sequence>
<accession>A0A8H8D812</accession>
<organism evidence="1 2">
    <name type="scientific">Ajellomyces capsulatus</name>
    <name type="common">Darling's disease fungus</name>
    <name type="synonym">Histoplasma capsulatum</name>
    <dbReference type="NCBI Taxonomy" id="5037"/>
    <lineage>
        <taxon>Eukaryota</taxon>
        <taxon>Fungi</taxon>
        <taxon>Dikarya</taxon>
        <taxon>Ascomycota</taxon>
        <taxon>Pezizomycotina</taxon>
        <taxon>Eurotiomycetes</taxon>
        <taxon>Eurotiomycetidae</taxon>
        <taxon>Onygenales</taxon>
        <taxon>Ajellomycetaceae</taxon>
        <taxon>Histoplasma</taxon>
    </lineage>
</organism>
<dbReference type="AlphaFoldDB" id="A0A8H8D812"/>
<proteinExistence type="predicted"/>
<protein>
    <submittedName>
        <fullName evidence="1">Uncharacterized protein</fullName>
    </submittedName>
</protein>
<dbReference type="EMBL" id="JAEVHI010000001">
    <property type="protein sequence ID" value="KAG5304996.1"/>
    <property type="molecule type" value="Genomic_DNA"/>
</dbReference>
<comment type="caution">
    <text evidence="1">The sequence shown here is derived from an EMBL/GenBank/DDBJ whole genome shotgun (WGS) entry which is preliminary data.</text>
</comment>
<gene>
    <name evidence="1" type="ORF">I7I52_03520</name>
</gene>
<dbReference type="VEuPathDB" id="FungiDB:I7I52_03520"/>
<reference evidence="1 2" key="1">
    <citation type="submission" date="2021-01" db="EMBL/GenBank/DDBJ databases">
        <title>Chromosome-level genome assembly of a human fungal pathogen reveals clustering of transcriptionally co-regulated genes.</title>
        <authorList>
            <person name="Voorhies M."/>
            <person name="Cohen S."/>
            <person name="Shea T.P."/>
            <person name="Petrus S."/>
            <person name="Munoz J.F."/>
            <person name="Poplawski S."/>
            <person name="Goldman W.E."/>
            <person name="Michael T."/>
            <person name="Cuomo C.A."/>
            <person name="Sil A."/>
            <person name="Beyhan S."/>
        </authorList>
    </citation>
    <scope>NUCLEOTIDE SEQUENCE [LARGE SCALE GENOMIC DNA]</scope>
    <source>
        <strain evidence="1 2">G184AR</strain>
    </source>
</reference>
<evidence type="ECO:0000313" key="2">
    <source>
        <dbReference type="Proteomes" id="UP000670092"/>
    </source>
</evidence>